<dbReference type="Proteomes" id="UP001165205">
    <property type="component" value="Unassembled WGS sequence"/>
</dbReference>
<organism evidence="7 8">
    <name type="scientific">Aspergillus oryzae</name>
    <name type="common">Yellow koji mold</name>
    <dbReference type="NCBI Taxonomy" id="5062"/>
    <lineage>
        <taxon>Eukaryota</taxon>
        <taxon>Fungi</taxon>
        <taxon>Dikarya</taxon>
        <taxon>Ascomycota</taxon>
        <taxon>Pezizomycotina</taxon>
        <taxon>Eurotiomycetes</taxon>
        <taxon>Eurotiomycetidae</taxon>
        <taxon>Eurotiales</taxon>
        <taxon>Aspergillaceae</taxon>
        <taxon>Aspergillus</taxon>
        <taxon>Aspergillus subgen. Circumdati</taxon>
    </lineage>
</organism>
<protein>
    <submittedName>
        <fullName evidence="7">FAD dependent oxidoreductase</fullName>
    </submittedName>
    <submittedName>
        <fullName evidence="6">Unnamed protein product</fullName>
    </submittedName>
</protein>
<accession>A0A1S9DAU5</accession>
<dbReference type="AlphaFoldDB" id="A0A1S9DAU5"/>
<dbReference type="eggNOG" id="ENOG502T4JB">
    <property type="taxonomic scope" value="Eukaryota"/>
</dbReference>
<dbReference type="Proteomes" id="UP000190312">
    <property type="component" value="Unassembled WGS sequence"/>
</dbReference>
<name>A0A1S9DAU5_ASPOZ</name>
<evidence type="ECO:0000256" key="1">
    <source>
        <dbReference type="ARBA" id="ARBA00022485"/>
    </source>
</evidence>
<evidence type="ECO:0000313" key="7">
    <source>
        <dbReference type="EMBL" id="OOO06205.1"/>
    </source>
</evidence>
<keyword evidence="5" id="KW-0411">Iron-sulfur</keyword>
<dbReference type="OrthoDB" id="6612291at2759"/>
<evidence type="ECO:0000256" key="4">
    <source>
        <dbReference type="ARBA" id="ARBA00023004"/>
    </source>
</evidence>
<evidence type="ECO:0000256" key="5">
    <source>
        <dbReference type="ARBA" id="ARBA00023014"/>
    </source>
</evidence>
<dbReference type="Pfam" id="PF12831">
    <property type="entry name" value="FAD_oxidored"/>
    <property type="match status" value="1"/>
</dbReference>
<keyword evidence="4" id="KW-0408">Iron</keyword>
<reference evidence="6" key="2">
    <citation type="submission" date="2023-04" db="EMBL/GenBank/DDBJ databases">
        <title>Aspergillus oryzae NBRC 4228.</title>
        <authorList>
            <person name="Ichikawa N."/>
            <person name="Sato H."/>
            <person name="Tonouchi N."/>
        </authorList>
    </citation>
    <scope>NUCLEOTIDE SEQUENCE</scope>
    <source>
        <strain evidence="6">NBRC 4228</strain>
    </source>
</reference>
<keyword evidence="1" id="KW-0004">4Fe-4S</keyword>
<reference evidence="7 8" key="1">
    <citation type="submission" date="2016-10" db="EMBL/GenBank/DDBJ databases">
        <title>Genome sequencing of Aspergillus oryzae BCC7051.</title>
        <authorList>
            <person name="Thammarongtham C."/>
            <person name="Vorapreeda T."/>
            <person name="Nookaew I."/>
            <person name="Srisuk T."/>
            <person name="Land M."/>
            <person name="Jeennor S."/>
            <person name="Laoteng K."/>
        </authorList>
    </citation>
    <scope>NUCLEOTIDE SEQUENCE [LARGE SCALE GENOMIC DNA]</scope>
    <source>
        <strain evidence="7 8">BCC7051</strain>
    </source>
</reference>
<comment type="caution">
    <text evidence="7">The sequence shown here is derived from an EMBL/GenBank/DDBJ whole genome shotgun (WGS) entry which is preliminary data.</text>
</comment>
<proteinExistence type="predicted"/>
<dbReference type="PANTHER" id="PTHR43498:SF1">
    <property type="entry name" value="COB--COM HETERODISULFIDE REDUCTASE IRON-SULFUR SUBUNIT A"/>
    <property type="match status" value="1"/>
</dbReference>
<gene>
    <name evidence="6" type="ORF">Aory04_000056700</name>
    <name evidence="7" type="ORF">OAory_01018660</name>
</gene>
<dbReference type="GO" id="GO:0016491">
    <property type="term" value="F:oxidoreductase activity"/>
    <property type="evidence" value="ECO:0007669"/>
    <property type="project" value="UniProtKB-KW"/>
</dbReference>
<keyword evidence="2" id="KW-0479">Metal-binding</keyword>
<evidence type="ECO:0000313" key="6">
    <source>
        <dbReference type="EMBL" id="GMG23039.1"/>
    </source>
</evidence>
<dbReference type="PANTHER" id="PTHR43498">
    <property type="entry name" value="FERREDOXIN:COB-COM HETERODISULFIDE REDUCTASE SUBUNIT A"/>
    <property type="match status" value="1"/>
</dbReference>
<evidence type="ECO:0000256" key="2">
    <source>
        <dbReference type="ARBA" id="ARBA00022723"/>
    </source>
</evidence>
<dbReference type="SUPFAM" id="SSF51905">
    <property type="entry name" value="FAD/NAD(P)-binding domain"/>
    <property type="match status" value="1"/>
</dbReference>
<dbReference type="Gene3D" id="3.50.50.60">
    <property type="entry name" value="FAD/NAD(P)-binding domain"/>
    <property type="match status" value="1"/>
</dbReference>
<sequence>MVPIPSHPAILVEAETFDDFGGWTMDSQFDLEMGSPYLLAHGNGAPVADATTVIHTSPGLYYVWVRAKDWVPGHHPGRFSLMVNGKPLDREFGANDKDWSWEYGGAVSLEDKTRLTLHDLTGFCARCDAIFLSQEADAPPPEAGRAWRRALRGLPREPVEIGHFDVVIVGGGIVGSAAALVSARLGDRVALLHNRPVLGGNGSVEIGLRPRGVTGPLIDEISQRHPNGDLYAENLLRAEPTASLFLEHTVYNTTTDAIHSGALSTVDNPTVSGSRILSVDARDARTGREIRLAATSFIDCSGKCILGLLSGAETLFGQESKSEYGESLAPTVGDDYTHHGNTLFFRTRMADSPISFPKLPWATEVAKDFSNLSGQLVKPGIENGPGPVVAPSNGNADISVRGRMKGPLTHFWEYGQRLDPYTHGEHIRDHLLRAIYGTFSNVKTVSKYANLELEWVAYVAAQGEFRRYKGDYILTETDIRSHKQFPDAVVKNDGAFCLHYPGDKDAKYDFRLKYWEWDERDKKPYDVPFRCLYSTNISNLMMAGKHISVTHIAGSNTKFMGNGAQHAIATAAAAHLCKRHNTTPRKMQDYLPELKQLCIQMTGLGDTNTKNGGVKSISKL</sequence>
<evidence type="ECO:0000256" key="3">
    <source>
        <dbReference type="ARBA" id="ARBA00023002"/>
    </source>
</evidence>
<keyword evidence="3" id="KW-0560">Oxidoreductase</keyword>
<dbReference type="GO" id="GO:0051539">
    <property type="term" value="F:4 iron, 4 sulfur cluster binding"/>
    <property type="evidence" value="ECO:0007669"/>
    <property type="project" value="UniProtKB-KW"/>
</dbReference>
<dbReference type="VEuPathDB" id="FungiDB:AO090701000503"/>
<dbReference type="EMBL" id="BSYA01000003">
    <property type="protein sequence ID" value="GMG23039.1"/>
    <property type="molecule type" value="Genomic_DNA"/>
</dbReference>
<dbReference type="InterPro" id="IPR039650">
    <property type="entry name" value="HdrA-like"/>
</dbReference>
<dbReference type="GO" id="GO:0046872">
    <property type="term" value="F:metal ion binding"/>
    <property type="evidence" value="ECO:0007669"/>
    <property type="project" value="UniProtKB-KW"/>
</dbReference>
<dbReference type="InterPro" id="IPR036188">
    <property type="entry name" value="FAD/NAD-bd_sf"/>
</dbReference>
<evidence type="ECO:0000313" key="8">
    <source>
        <dbReference type="Proteomes" id="UP000190312"/>
    </source>
</evidence>
<dbReference type="EMBL" id="MKZY01000008">
    <property type="protein sequence ID" value="OOO06205.1"/>
    <property type="molecule type" value="Genomic_DNA"/>
</dbReference>